<keyword evidence="2" id="KW-1185">Reference proteome</keyword>
<organism evidence="1 2">
    <name type="scientific">Bacteriovorax stolpii</name>
    <name type="common">Bdellovibrio stolpii</name>
    <dbReference type="NCBI Taxonomy" id="960"/>
    <lineage>
        <taxon>Bacteria</taxon>
        <taxon>Pseudomonadati</taxon>
        <taxon>Bdellovibrionota</taxon>
        <taxon>Bacteriovoracia</taxon>
        <taxon>Bacteriovoracales</taxon>
        <taxon>Bacteriovoracaceae</taxon>
        <taxon>Bacteriovorax</taxon>
    </lineage>
</organism>
<evidence type="ECO:0000313" key="1">
    <source>
        <dbReference type="EMBL" id="AUN98537.1"/>
    </source>
</evidence>
<dbReference type="Proteomes" id="UP000235584">
    <property type="component" value="Chromosome"/>
</dbReference>
<accession>A0A2K9NSS1</accession>
<dbReference type="EMBL" id="CP025704">
    <property type="protein sequence ID" value="AUN98537.1"/>
    <property type="molecule type" value="Genomic_DNA"/>
</dbReference>
<gene>
    <name evidence="1" type="ORF">C0V70_10555</name>
</gene>
<dbReference type="AlphaFoldDB" id="A0A2K9NSS1"/>
<sequence length="234" mass="27884">MLVLFWVIIKSMAQDFKIEGIYDQRTLKLLKQKGLRDFGFNFSPRSFNFIQEHIFLSDLIPLLDPLDRIHLHFDRSNDPMIKKVLEDLKKAGFNPENVYIDCDEWSEGPETMGVKYYLTYHPELDISLCRGENFSGMIFNFSYFEELHQRNVLNNFISNFYTHFSKVLTDDKKIVLRMDWNSNIMPSLFDYFEFDLMSFSINSKIEVCYRNVDLKKLTTEMDLIKKNTHSLDNF</sequence>
<dbReference type="KEGG" id="bsto:C0V70_10555"/>
<protein>
    <submittedName>
        <fullName evidence="1">Uncharacterized protein</fullName>
    </submittedName>
</protein>
<reference evidence="1 2" key="1">
    <citation type="submission" date="2018-01" db="EMBL/GenBank/DDBJ databases">
        <title>Complete genome sequence of Bacteriovorax stolpii DSM12778.</title>
        <authorList>
            <person name="Tang B."/>
            <person name="Chang J."/>
        </authorList>
    </citation>
    <scope>NUCLEOTIDE SEQUENCE [LARGE SCALE GENOMIC DNA]</scope>
    <source>
        <strain evidence="1 2">DSM 12778</strain>
    </source>
</reference>
<proteinExistence type="predicted"/>
<evidence type="ECO:0000313" key="2">
    <source>
        <dbReference type="Proteomes" id="UP000235584"/>
    </source>
</evidence>
<name>A0A2K9NSS1_BACTC</name>